<gene>
    <name evidence="2" type="ORF">HHUSO_G36574</name>
</gene>
<evidence type="ECO:0000313" key="3">
    <source>
        <dbReference type="Proteomes" id="UP001369086"/>
    </source>
</evidence>
<evidence type="ECO:0008006" key="4">
    <source>
        <dbReference type="Google" id="ProtNLM"/>
    </source>
</evidence>
<dbReference type="Proteomes" id="UP001369086">
    <property type="component" value="Unassembled WGS sequence"/>
</dbReference>
<keyword evidence="3" id="KW-1185">Reference proteome</keyword>
<reference evidence="2 3" key="1">
    <citation type="submission" date="2021-05" db="EMBL/GenBank/DDBJ databases">
        <authorList>
            <person name="Zahm M."/>
            <person name="Klopp C."/>
            <person name="Cabau C."/>
            <person name="Kuhl H."/>
            <person name="Suciu R."/>
            <person name="Ciorpac M."/>
            <person name="Holostenco D."/>
            <person name="Gessner J."/>
            <person name="Wuertz S."/>
            <person name="Hohne C."/>
            <person name="Stock M."/>
            <person name="Gislard M."/>
            <person name="Lluch J."/>
            <person name="Milhes M."/>
            <person name="Lampietro C."/>
            <person name="Lopez Roques C."/>
            <person name="Donnadieu C."/>
            <person name="Du K."/>
            <person name="Schartl M."/>
            <person name="Guiguen Y."/>
        </authorList>
    </citation>
    <scope>NUCLEOTIDE SEQUENCE [LARGE SCALE GENOMIC DNA]</scope>
    <source>
        <strain evidence="2">Hh-F2</strain>
        <tissue evidence="2">Blood</tissue>
    </source>
</reference>
<feature type="signal peptide" evidence="1">
    <location>
        <begin position="1"/>
        <end position="20"/>
    </location>
</feature>
<feature type="chain" id="PRO_5046385758" description="Secreted protein" evidence="1">
    <location>
        <begin position="21"/>
        <end position="195"/>
    </location>
</feature>
<evidence type="ECO:0000313" key="2">
    <source>
        <dbReference type="EMBL" id="KAK6466245.1"/>
    </source>
</evidence>
<sequence>MDLFWILLLLWLFVIIEVKTVQELRSRGAHFFSALNQILTAGTHLHRAAIQLGEAVFQFCKAAAHLIGILFQLLKLIYHLIGVVVYLQDGPQDRILPSCREPCTKRSATPAKQGTMPSTRLRDCVAYSTRFVKRWSGFTTQYFAWFCRPFFFGNLLAGYGRITSALERVPSVCLGCLTAATLKVQTNATITRLQN</sequence>
<protein>
    <recommendedName>
        <fullName evidence="4">Secreted protein</fullName>
    </recommendedName>
</protein>
<proteinExistence type="predicted"/>
<accession>A0ABR0Y0R1</accession>
<organism evidence="2 3">
    <name type="scientific">Huso huso</name>
    <name type="common">Beluga</name>
    <name type="synonym">Acipenser huso</name>
    <dbReference type="NCBI Taxonomy" id="61971"/>
    <lineage>
        <taxon>Eukaryota</taxon>
        <taxon>Metazoa</taxon>
        <taxon>Chordata</taxon>
        <taxon>Craniata</taxon>
        <taxon>Vertebrata</taxon>
        <taxon>Euteleostomi</taxon>
        <taxon>Actinopterygii</taxon>
        <taxon>Chondrostei</taxon>
        <taxon>Acipenseriformes</taxon>
        <taxon>Acipenseridae</taxon>
        <taxon>Huso</taxon>
    </lineage>
</organism>
<name>A0ABR0Y0R1_HUSHU</name>
<evidence type="ECO:0000256" key="1">
    <source>
        <dbReference type="SAM" id="SignalP"/>
    </source>
</evidence>
<comment type="caution">
    <text evidence="2">The sequence shown here is derived from an EMBL/GenBank/DDBJ whole genome shotgun (WGS) entry which is preliminary data.</text>
</comment>
<dbReference type="EMBL" id="JAHFZB010000094">
    <property type="protein sequence ID" value="KAK6466245.1"/>
    <property type="molecule type" value="Genomic_DNA"/>
</dbReference>
<keyword evidence="1" id="KW-0732">Signal</keyword>